<evidence type="ECO:0000256" key="1">
    <source>
        <dbReference type="SAM" id="MobiDB-lite"/>
    </source>
</evidence>
<dbReference type="InterPro" id="IPR019285">
    <property type="entry name" value="DUF2336"/>
</dbReference>
<evidence type="ECO:0000313" key="2">
    <source>
        <dbReference type="EMBL" id="RCS23293.1"/>
    </source>
</evidence>
<reference evidence="2 3" key="1">
    <citation type="submission" date="2018-07" db="EMBL/GenBank/DDBJ databases">
        <title>The draft genome of Phyllobacterium salinisoli.</title>
        <authorList>
            <person name="Liu L."/>
            <person name="Li L."/>
            <person name="Zhang X."/>
            <person name="Liang L."/>
        </authorList>
    </citation>
    <scope>NUCLEOTIDE SEQUENCE [LARGE SCALE GENOMIC DNA]</scope>
    <source>
        <strain evidence="2 3">LLAN61</strain>
    </source>
</reference>
<sequence length="356" mass="38703">MTNEQFRALETLSGSGKASGGKADDLISAAVTAFTALTRPAKNEIQQLEDLALPLLENATPRGKRHAAAVLSQLDNAPRKLVLALCSEAVEIAAPLLLRSTVLTSTDLVDIIGRQGLGHARAIARRQQVDPIVESLLESFADPAIDRSMAVRRHLARAEAHKDSSLRVESSPPAPVSDAARKTHDSLRTIMRETTPHHLAPNPAVERRLAGEVRAPSAAADHLIDTALLIDPIFFRNLLADTLSVTFEHAQLIIGKWPDSQLPIALRALGLSAQDSYLILTAVLGTIHGDKDALRDFVYFYRSIERETALAIVRRWKAGEMTALLRQKLREMAVADEDPILDAANSDHGTPLKAVR</sequence>
<comment type="caution">
    <text evidence="2">The sequence shown here is derived from an EMBL/GenBank/DDBJ whole genome shotgun (WGS) entry which is preliminary data.</text>
</comment>
<dbReference type="Proteomes" id="UP000253420">
    <property type="component" value="Unassembled WGS sequence"/>
</dbReference>
<accession>A0A368K484</accession>
<dbReference type="EMBL" id="QOZG01000005">
    <property type="protein sequence ID" value="RCS23293.1"/>
    <property type="molecule type" value="Genomic_DNA"/>
</dbReference>
<dbReference type="Pfam" id="PF10098">
    <property type="entry name" value="DUF2336"/>
    <property type="match status" value="2"/>
</dbReference>
<proteinExistence type="predicted"/>
<dbReference type="AlphaFoldDB" id="A0A368K484"/>
<evidence type="ECO:0000313" key="3">
    <source>
        <dbReference type="Proteomes" id="UP000253420"/>
    </source>
</evidence>
<gene>
    <name evidence="2" type="ORF">DUT91_13425</name>
</gene>
<protein>
    <submittedName>
        <fullName evidence="2">DUF2336 domain-containing protein</fullName>
    </submittedName>
</protein>
<name>A0A368K484_9HYPH</name>
<keyword evidence="3" id="KW-1185">Reference proteome</keyword>
<organism evidence="2 3">
    <name type="scientific">Phyllobacterium salinisoli</name>
    <dbReference type="NCBI Taxonomy" id="1899321"/>
    <lineage>
        <taxon>Bacteria</taxon>
        <taxon>Pseudomonadati</taxon>
        <taxon>Pseudomonadota</taxon>
        <taxon>Alphaproteobacteria</taxon>
        <taxon>Hyphomicrobiales</taxon>
        <taxon>Phyllobacteriaceae</taxon>
        <taxon>Phyllobacterium</taxon>
    </lineage>
</organism>
<dbReference type="OrthoDB" id="8437243at2"/>
<dbReference type="RefSeq" id="WP_114440908.1">
    <property type="nucleotide sequence ID" value="NZ_QOZG01000005.1"/>
</dbReference>
<feature type="region of interest" description="Disordered" evidence="1">
    <location>
        <begin position="161"/>
        <end position="182"/>
    </location>
</feature>